<feature type="domain" description="XdhC- CoxI" evidence="2">
    <location>
        <begin position="43"/>
        <end position="106"/>
    </location>
</feature>
<evidence type="ECO:0000259" key="2">
    <source>
        <dbReference type="Pfam" id="PF02625"/>
    </source>
</evidence>
<evidence type="ECO:0000256" key="1">
    <source>
        <dbReference type="SAM" id="MobiDB-lite"/>
    </source>
</evidence>
<reference evidence="4 5" key="1">
    <citation type="submission" date="2020-03" db="EMBL/GenBank/DDBJ databases">
        <title>Genomic Encyclopedia of Type Strains, Phase III (KMG-III): the genomes of soil and plant-associated and newly described type strains.</title>
        <authorList>
            <person name="Whitman W."/>
        </authorList>
    </citation>
    <scope>NUCLEOTIDE SEQUENCE [LARGE SCALE GENOMIC DNA]</scope>
    <source>
        <strain evidence="4 5">CECT 4207</strain>
    </source>
</reference>
<feature type="region of interest" description="Disordered" evidence="1">
    <location>
        <begin position="420"/>
        <end position="459"/>
    </location>
</feature>
<feature type="domain" description="XdhC Rossmann" evidence="3">
    <location>
        <begin position="267"/>
        <end position="413"/>
    </location>
</feature>
<comment type="caution">
    <text evidence="4">The sequence shown here is derived from an EMBL/GenBank/DDBJ whole genome shotgun (WGS) entry which is preliminary data.</text>
</comment>
<evidence type="ECO:0000259" key="3">
    <source>
        <dbReference type="Pfam" id="PF13478"/>
    </source>
</evidence>
<evidence type="ECO:0000313" key="5">
    <source>
        <dbReference type="Proteomes" id="UP000802392"/>
    </source>
</evidence>
<proteinExistence type="predicted"/>
<sequence>MRTWGKIAHCSGRANQLEHLIKGRVALLDLMPSLGGWRPAVTGRRCAVATIVGTGGSVPRPMGTSMMVSEDGEILGSLSGGCVEGAVVEAALEALRDGGPRLESFGYSAEDAFAVGLTCGGELEVHIQPLVAGLPELSALAGPSPSARPSPSTSPTVAPAGPAVALIRRLDAGGGVVLVNDPVRFRAMESKELAHLVGDHPSTVFAAAAQIEPLLQGGRTGLVRLAPPEACIDGWVTTERLAAPPREVEEPQPITLFVESRLPAARMVIFGANDFGAALLPAGQLLGYNVTLCDARPAFARQGRFAGADAVVTEWPHRYLEAEAAAGRIDSRTVVCVLTHDPKFDIPLLQSALTMNLAYLGAMGSRRSHHQRIEALVDAGTPTESLERLHSPIGLNLGAVTPAEVAVSITAEIIAERGSANRKTAATPGFPSLKDSSGPIHAAPAPHHSLQEDSWTSTP</sequence>
<dbReference type="PANTHER" id="PTHR30388">
    <property type="entry name" value="ALDEHYDE OXIDOREDUCTASE MOLYBDENUM COFACTOR ASSEMBLY PROTEIN"/>
    <property type="match status" value="1"/>
</dbReference>
<accession>A0ABX0TI06</accession>
<dbReference type="Proteomes" id="UP000802392">
    <property type="component" value="Unassembled WGS sequence"/>
</dbReference>
<dbReference type="Pfam" id="PF02625">
    <property type="entry name" value="XdhC_CoxI"/>
    <property type="match status" value="1"/>
</dbReference>
<protein>
    <submittedName>
        <fullName evidence="4">Xanthine dehydrogenase accessory factor</fullName>
    </submittedName>
</protein>
<organism evidence="4 5">
    <name type="scientific">Paenarthrobacter ilicis</name>
    <dbReference type="NCBI Taxonomy" id="43665"/>
    <lineage>
        <taxon>Bacteria</taxon>
        <taxon>Bacillati</taxon>
        <taxon>Actinomycetota</taxon>
        <taxon>Actinomycetes</taxon>
        <taxon>Micrococcales</taxon>
        <taxon>Micrococcaceae</taxon>
        <taxon>Paenarthrobacter</taxon>
    </lineage>
</organism>
<dbReference type="Pfam" id="PF13478">
    <property type="entry name" value="XdhC_C"/>
    <property type="match status" value="1"/>
</dbReference>
<evidence type="ECO:0000313" key="4">
    <source>
        <dbReference type="EMBL" id="NIJ02174.1"/>
    </source>
</evidence>
<gene>
    <name evidence="4" type="ORF">FHR86_002515</name>
</gene>
<dbReference type="InterPro" id="IPR003777">
    <property type="entry name" value="XdhC_CoxI"/>
</dbReference>
<dbReference type="InterPro" id="IPR052698">
    <property type="entry name" value="MoCofactor_Util/Proc"/>
</dbReference>
<name>A0ABX0TI06_9MICC</name>
<dbReference type="InterPro" id="IPR027051">
    <property type="entry name" value="XdhC_Rossmann_dom"/>
</dbReference>
<dbReference type="EMBL" id="JAAOZD010000005">
    <property type="protein sequence ID" value="NIJ02174.1"/>
    <property type="molecule type" value="Genomic_DNA"/>
</dbReference>
<keyword evidence="5" id="KW-1185">Reference proteome</keyword>
<dbReference type="PANTHER" id="PTHR30388:SF4">
    <property type="entry name" value="MOLYBDENUM COFACTOR INSERTION CHAPERONE PAOD"/>
    <property type="match status" value="1"/>
</dbReference>
<dbReference type="Gene3D" id="3.40.50.720">
    <property type="entry name" value="NAD(P)-binding Rossmann-like Domain"/>
    <property type="match status" value="1"/>
</dbReference>